<dbReference type="CDD" id="cd14014">
    <property type="entry name" value="STKc_PknB_like"/>
    <property type="match status" value="1"/>
</dbReference>
<dbReference type="Pfam" id="PF00069">
    <property type="entry name" value="Pkinase"/>
    <property type="match status" value="1"/>
</dbReference>
<sequence length="481" mass="50697">MTWDVPGYSVVRVLSEGPAGRVVQAVRDGFGEQVVILDRAELADDDARLLATLRDPHVVRVHEYVEGRRALVMELVDGVTLERLIGESGPMALDAALRVLKGCLLGLAAAHQAGIVHRNLTPANVLVVGGACKVTGFGLAVRGTSVFTAPERRDGSVTAGGDLYSAAAVFYQCLTGRPPGERGVQLERLPERARALVVRGMAQYPPARPKSAAAYAALVDAVARNEWTRPQPPAALAAQDAPVAPEAPEERPGLLKPLAGMVALGLVCGFGTFGIAKAFGDDEPAHATPVVSHRPVQPGTGVSRGRLAYTINPAARVVGAAKALSPTNRQRIDVLLSVTPSQAHPGNTVTVRMVERRANRSACPPAAQGKWGWSVGDGHAQALWLYPASAGVLPSRPSDRRVEAAVRTAPPKTAAKGCGRTTVVRSTYTFKIDKTIKPGSYLLSPWNPPRVARIFTGTGARAPLAAARATNRGRLPALTVR</sequence>
<dbReference type="RefSeq" id="WP_131889298.1">
    <property type="nucleotide sequence ID" value="NZ_SMKU01000008.1"/>
</dbReference>
<dbReference type="PANTHER" id="PTHR43289">
    <property type="entry name" value="MITOGEN-ACTIVATED PROTEIN KINASE KINASE KINASE 20-RELATED"/>
    <property type="match status" value="1"/>
</dbReference>
<dbReference type="EMBL" id="SMKU01000008">
    <property type="protein sequence ID" value="TDD96044.1"/>
    <property type="molecule type" value="Genomic_DNA"/>
</dbReference>
<proteinExistence type="predicted"/>
<dbReference type="Gene3D" id="1.10.510.10">
    <property type="entry name" value="Transferase(Phosphotransferase) domain 1"/>
    <property type="match status" value="1"/>
</dbReference>
<keyword evidence="4" id="KW-0547">Nucleotide-binding</keyword>
<dbReference type="SUPFAM" id="SSF56112">
    <property type="entry name" value="Protein kinase-like (PK-like)"/>
    <property type="match status" value="1"/>
</dbReference>
<dbReference type="InterPro" id="IPR000719">
    <property type="entry name" value="Prot_kinase_dom"/>
</dbReference>
<dbReference type="Proteomes" id="UP000294513">
    <property type="component" value="Unassembled WGS sequence"/>
</dbReference>
<accession>A0A4R5CFM9</accession>
<dbReference type="OrthoDB" id="9762169at2"/>
<keyword evidence="6" id="KW-0067">ATP-binding</keyword>
<keyword evidence="2 8" id="KW-0723">Serine/threonine-protein kinase</keyword>
<evidence type="ECO:0000256" key="3">
    <source>
        <dbReference type="ARBA" id="ARBA00022679"/>
    </source>
</evidence>
<evidence type="ECO:0000256" key="6">
    <source>
        <dbReference type="ARBA" id="ARBA00022840"/>
    </source>
</evidence>
<evidence type="ECO:0000259" key="7">
    <source>
        <dbReference type="PROSITE" id="PS50011"/>
    </source>
</evidence>
<dbReference type="PANTHER" id="PTHR43289:SF6">
    <property type="entry name" value="SERINE_THREONINE-PROTEIN KINASE NEKL-3"/>
    <property type="match status" value="1"/>
</dbReference>
<reference evidence="8 9" key="1">
    <citation type="submission" date="2019-03" db="EMBL/GenBank/DDBJ databases">
        <title>Draft genome sequences of novel Actinobacteria.</title>
        <authorList>
            <person name="Sahin N."/>
            <person name="Ay H."/>
            <person name="Saygin H."/>
        </authorList>
    </citation>
    <scope>NUCLEOTIDE SEQUENCE [LARGE SCALE GENOMIC DNA]</scope>
    <source>
        <strain evidence="8 9">H3C3</strain>
    </source>
</reference>
<keyword evidence="5 8" id="KW-0418">Kinase</keyword>
<dbReference type="EC" id="2.7.11.1" evidence="1"/>
<protein>
    <recommendedName>
        <fullName evidence="1">non-specific serine/threonine protein kinase</fullName>
        <ecNumber evidence="1">2.7.11.1</ecNumber>
    </recommendedName>
</protein>
<dbReference type="AlphaFoldDB" id="A0A4R5CFM9"/>
<evidence type="ECO:0000313" key="9">
    <source>
        <dbReference type="Proteomes" id="UP000294513"/>
    </source>
</evidence>
<keyword evidence="9" id="KW-1185">Reference proteome</keyword>
<name>A0A4R5CFM9_9ACTN</name>
<dbReference type="PROSITE" id="PS50011">
    <property type="entry name" value="PROTEIN_KINASE_DOM"/>
    <property type="match status" value="1"/>
</dbReference>
<dbReference type="GO" id="GO:0005524">
    <property type="term" value="F:ATP binding"/>
    <property type="evidence" value="ECO:0007669"/>
    <property type="project" value="UniProtKB-KW"/>
</dbReference>
<evidence type="ECO:0000256" key="2">
    <source>
        <dbReference type="ARBA" id="ARBA00022527"/>
    </source>
</evidence>
<feature type="domain" description="Protein kinase" evidence="7">
    <location>
        <begin position="8"/>
        <end position="244"/>
    </location>
</feature>
<evidence type="ECO:0000256" key="5">
    <source>
        <dbReference type="ARBA" id="ARBA00022777"/>
    </source>
</evidence>
<evidence type="ECO:0000256" key="1">
    <source>
        <dbReference type="ARBA" id="ARBA00012513"/>
    </source>
</evidence>
<organism evidence="8 9">
    <name type="scientific">Actinomadura rubrisoli</name>
    <dbReference type="NCBI Taxonomy" id="2530368"/>
    <lineage>
        <taxon>Bacteria</taxon>
        <taxon>Bacillati</taxon>
        <taxon>Actinomycetota</taxon>
        <taxon>Actinomycetes</taxon>
        <taxon>Streptosporangiales</taxon>
        <taxon>Thermomonosporaceae</taxon>
        <taxon>Actinomadura</taxon>
    </lineage>
</organism>
<gene>
    <name evidence="8" type="ORF">E1298_03620</name>
</gene>
<keyword evidence="3" id="KW-0808">Transferase</keyword>
<comment type="caution">
    <text evidence="8">The sequence shown here is derived from an EMBL/GenBank/DDBJ whole genome shotgun (WGS) entry which is preliminary data.</text>
</comment>
<evidence type="ECO:0000313" key="8">
    <source>
        <dbReference type="EMBL" id="TDD96044.1"/>
    </source>
</evidence>
<evidence type="ECO:0000256" key="4">
    <source>
        <dbReference type="ARBA" id="ARBA00022741"/>
    </source>
</evidence>
<dbReference type="InterPro" id="IPR011009">
    <property type="entry name" value="Kinase-like_dom_sf"/>
</dbReference>
<dbReference type="GO" id="GO:0004674">
    <property type="term" value="F:protein serine/threonine kinase activity"/>
    <property type="evidence" value="ECO:0007669"/>
    <property type="project" value="UniProtKB-KW"/>
</dbReference>